<evidence type="ECO:0000313" key="1">
    <source>
        <dbReference type="EMBL" id="QOV99488.1"/>
    </source>
</evidence>
<reference evidence="1 2" key="1">
    <citation type="submission" date="2020-10" db="EMBL/GenBank/DDBJ databases">
        <title>Whole genome sequence of oil-degrading bacteria Rhodococcus pyridinivorans strain 5Ap.</title>
        <authorList>
            <person name="Akhremchuk A.E."/>
            <person name="Valentovich L.N."/>
            <person name="Charniauskaya M.I."/>
            <person name="Bukliarevich H.A."/>
            <person name="Titok M.A."/>
        </authorList>
    </citation>
    <scope>NUCLEOTIDE SEQUENCE [LARGE SCALE GENOMIC DNA]</scope>
    <source>
        <strain evidence="1 2">5Ap</strain>
    </source>
</reference>
<protein>
    <submittedName>
        <fullName evidence="1">Uncharacterized protein</fullName>
    </submittedName>
</protein>
<evidence type="ECO:0000313" key="2">
    <source>
        <dbReference type="Proteomes" id="UP000593818"/>
    </source>
</evidence>
<dbReference type="RefSeq" id="WP_193903102.1">
    <property type="nucleotide sequence ID" value="NZ_CP063450.1"/>
</dbReference>
<dbReference type="Proteomes" id="UP000593818">
    <property type="component" value="Chromosome"/>
</dbReference>
<organism evidence="1 2">
    <name type="scientific">Rhodococcus pyridinivorans</name>
    <dbReference type="NCBI Taxonomy" id="103816"/>
    <lineage>
        <taxon>Bacteria</taxon>
        <taxon>Bacillati</taxon>
        <taxon>Actinomycetota</taxon>
        <taxon>Actinomycetes</taxon>
        <taxon>Mycobacteriales</taxon>
        <taxon>Nocardiaceae</taxon>
        <taxon>Rhodococcus</taxon>
    </lineage>
</organism>
<proteinExistence type="predicted"/>
<gene>
    <name evidence="1" type="ORF">INP59_03535</name>
</gene>
<name>A0A7M2XNT6_9NOCA</name>
<dbReference type="EMBL" id="CP063450">
    <property type="protein sequence ID" value="QOV99488.1"/>
    <property type="molecule type" value="Genomic_DNA"/>
</dbReference>
<sequence>MRSTVINDTHPDFAAATDAYRRGYAAGYREAAERHQLGDADGPGDAETWFTAPASEPDCDYEDGFVDGFGTYFGDRLGA</sequence>
<keyword evidence="2" id="KW-1185">Reference proteome</keyword>
<accession>A0A7M2XNT6</accession>
<dbReference type="AlphaFoldDB" id="A0A7M2XNT6"/>